<evidence type="ECO:0000259" key="2">
    <source>
        <dbReference type="Pfam" id="PF10988"/>
    </source>
</evidence>
<protein>
    <recommendedName>
        <fullName evidence="2">Putative auto-transporter adhesin head GIN domain-containing protein</fullName>
    </recommendedName>
</protein>
<evidence type="ECO:0000256" key="1">
    <source>
        <dbReference type="SAM" id="SignalP"/>
    </source>
</evidence>
<proteinExistence type="predicted"/>
<accession>A0ABP1EMJ2</accession>
<feature type="chain" id="PRO_5046138800" description="Putative auto-transporter adhesin head GIN domain-containing protein" evidence="1">
    <location>
        <begin position="20"/>
        <end position="242"/>
    </location>
</feature>
<dbReference type="EMBL" id="OZ038524">
    <property type="protein sequence ID" value="CAL2081676.1"/>
    <property type="molecule type" value="Genomic_DNA"/>
</dbReference>
<reference evidence="3 4" key="1">
    <citation type="submission" date="2024-05" db="EMBL/GenBank/DDBJ databases">
        <authorList>
            <person name="Duchaud E."/>
        </authorList>
    </citation>
    <scope>NUCLEOTIDE SEQUENCE [LARGE SCALE GENOMIC DNA]</scope>
    <source>
        <strain evidence="3">Ena-SAMPLE-TAB-13-05-2024-13:56:06:370-140309</strain>
    </source>
</reference>
<feature type="signal peptide" evidence="1">
    <location>
        <begin position="1"/>
        <end position="19"/>
    </location>
</feature>
<name>A0ABP1EMJ2_9FLAO</name>
<evidence type="ECO:0000313" key="3">
    <source>
        <dbReference type="EMBL" id="CAL2081676.1"/>
    </source>
</evidence>
<dbReference type="Pfam" id="PF10988">
    <property type="entry name" value="DUF2807"/>
    <property type="match status" value="1"/>
</dbReference>
<keyword evidence="4" id="KW-1185">Reference proteome</keyword>
<organism evidence="3 4">
    <name type="scientific">Tenacibaculum dicentrarchi</name>
    <dbReference type="NCBI Taxonomy" id="669041"/>
    <lineage>
        <taxon>Bacteria</taxon>
        <taxon>Pseudomonadati</taxon>
        <taxon>Bacteroidota</taxon>
        <taxon>Flavobacteriia</taxon>
        <taxon>Flavobacteriales</taxon>
        <taxon>Flavobacteriaceae</taxon>
        <taxon>Tenacibaculum</taxon>
    </lineage>
</organism>
<dbReference type="InterPro" id="IPR021255">
    <property type="entry name" value="DUF2807"/>
</dbReference>
<dbReference type="Gene3D" id="2.160.20.120">
    <property type="match status" value="1"/>
</dbReference>
<sequence length="242" mass="26048">MKKHLITFIIVLVSISSNAQSWSGANKIKGNGNSITKTRTITSFDKVYVNGSFNVNLIDGNEGTITLKGEENILPYIKTYVKKGRLLIKFKKNTNINTVNNLIITVPFQSIKKVSLNGSGNIKIKKTIKSNVVSFDVNGSGNIIADVNTKTVTTSINGSGNINLTGSTTNFENSLIGSGNLKAYHLKTKYLNANITGSGNMKTTVNKEIKANIIGSGNLYYKGNPKNIKIKSVGSGDIIGEN</sequence>
<keyword evidence="1" id="KW-0732">Signal</keyword>
<dbReference type="PANTHER" id="PTHR39200">
    <property type="entry name" value="HYPOTHETICAL EXPORTED PROTEIN"/>
    <property type="match status" value="1"/>
</dbReference>
<dbReference type="Proteomes" id="UP001497514">
    <property type="component" value="Chromosome"/>
</dbReference>
<gene>
    <name evidence="3" type="ORF">TD3509T_1222</name>
</gene>
<dbReference type="RefSeq" id="WP_101901629.1">
    <property type="nucleotide sequence ID" value="NZ_JBFKZU010000005.1"/>
</dbReference>
<dbReference type="PANTHER" id="PTHR39200:SF1">
    <property type="entry name" value="AUTO-TRANSPORTER ADHESIN HEAD GIN DOMAIN-CONTAINING PROTEIN-RELATED"/>
    <property type="match status" value="1"/>
</dbReference>
<feature type="domain" description="Putative auto-transporter adhesin head GIN" evidence="2">
    <location>
        <begin position="44"/>
        <end position="225"/>
    </location>
</feature>
<evidence type="ECO:0000313" key="4">
    <source>
        <dbReference type="Proteomes" id="UP001497514"/>
    </source>
</evidence>